<dbReference type="PANTHER" id="PTHR21011:SF1">
    <property type="entry name" value="SMALL RIBOSOMAL SUBUNIT PROTEIN BS6M"/>
    <property type="match status" value="1"/>
</dbReference>
<evidence type="ECO:0000256" key="1">
    <source>
        <dbReference type="ARBA" id="ARBA00009512"/>
    </source>
</evidence>
<name>A0A160SYI9_9CHLR</name>
<dbReference type="InterPro" id="IPR020815">
    <property type="entry name" value="Ribosomal_bS6_CS"/>
</dbReference>
<organism evidence="9 10">
    <name type="scientific">Candidatus Promineifilum breve</name>
    <dbReference type="NCBI Taxonomy" id="1806508"/>
    <lineage>
        <taxon>Bacteria</taxon>
        <taxon>Bacillati</taxon>
        <taxon>Chloroflexota</taxon>
        <taxon>Ardenticatenia</taxon>
        <taxon>Candidatus Promineifilales</taxon>
        <taxon>Candidatus Promineifilaceae</taxon>
        <taxon>Candidatus Promineifilum</taxon>
    </lineage>
</organism>
<dbReference type="InterPro" id="IPR000529">
    <property type="entry name" value="Ribosomal_bS6"/>
</dbReference>
<dbReference type="GO" id="GO:0006412">
    <property type="term" value="P:translation"/>
    <property type="evidence" value="ECO:0007669"/>
    <property type="project" value="UniProtKB-UniRule"/>
</dbReference>
<evidence type="ECO:0000313" key="10">
    <source>
        <dbReference type="Proteomes" id="UP000215027"/>
    </source>
</evidence>
<dbReference type="NCBIfam" id="TIGR00166">
    <property type="entry name" value="S6"/>
    <property type="match status" value="1"/>
</dbReference>
<dbReference type="HAMAP" id="MF_00360">
    <property type="entry name" value="Ribosomal_bS6"/>
    <property type="match status" value="1"/>
</dbReference>
<dbReference type="GO" id="GO:0070181">
    <property type="term" value="F:small ribosomal subunit rRNA binding"/>
    <property type="evidence" value="ECO:0007669"/>
    <property type="project" value="TreeGrafter"/>
</dbReference>
<evidence type="ECO:0000256" key="5">
    <source>
        <dbReference type="ARBA" id="ARBA00023274"/>
    </source>
</evidence>
<dbReference type="InterPro" id="IPR014717">
    <property type="entry name" value="Transl_elong_EF1B/ribsomal_bS6"/>
</dbReference>
<dbReference type="Gene3D" id="3.30.70.60">
    <property type="match status" value="1"/>
</dbReference>
<gene>
    <name evidence="8 9" type="primary">rpsF</name>
    <name evidence="9" type="ORF">CFX0092_A0673</name>
</gene>
<evidence type="ECO:0000256" key="7">
    <source>
        <dbReference type="ARBA" id="ARBA00035294"/>
    </source>
</evidence>
<dbReference type="PANTHER" id="PTHR21011">
    <property type="entry name" value="MITOCHONDRIAL 28S RIBOSOMAL PROTEIN S6"/>
    <property type="match status" value="1"/>
</dbReference>
<proteinExistence type="inferred from homology"/>
<keyword evidence="10" id="KW-1185">Reference proteome</keyword>
<dbReference type="InterPro" id="IPR020814">
    <property type="entry name" value="Ribosomal_S6_plastid/chlpt"/>
</dbReference>
<keyword evidence="2 8" id="KW-0699">rRNA-binding</keyword>
<comment type="function">
    <text evidence="6 8">Binds together with bS18 to 16S ribosomal RNA.</text>
</comment>
<evidence type="ECO:0000256" key="3">
    <source>
        <dbReference type="ARBA" id="ARBA00022884"/>
    </source>
</evidence>
<evidence type="ECO:0000313" key="9">
    <source>
        <dbReference type="EMBL" id="CUS02551.2"/>
    </source>
</evidence>
<dbReference type="Proteomes" id="UP000215027">
    <property type="component" value="Chromosome I"/>
</dbReference>
<evidence type="ECO:0000256" key="2">
    <source>
        <dbReference type="ARBA" id="ARBA00022730"/>
    </source>
</evidence>
<dbReference type="EMBL" id="LN890655">
    <property type="protein sequence ID" value="CUS02551.2"/>
    <property type="molecule type" value="Genomic_DNA"/>
</dbReference>
<sequence length="97" mass="11427">MREYEVTVIIQPQLEEAERTQLIERLSNLLIPGPKEDGALVANHWGVRQLAYPIKKFTEGYYVLYEAKLDATRIKDIERSMQYNEDVLRYLVIRKGE</sequence>
<dbReference type="InterPro" id="IPR035980">
    <property type="entry name" value="Ribosomal_bS6_sf"/>
</dbReference>
<accession>A0A160SYI9</accession>
<evidence type="ECO:0000256" key="6">
    <source>
        <dbReference type="ARBA" id="ARBA00035104"/>
    </source>
</evidence>
<dbReference type="PROSITE" id="PS01048">
    <property type="entry name" value="RIBOSOMAL_S6"/>
    <property type="match status" value="1"/>
</dbReference>
<dbReference type="GO" id="GO:1990904">
    <property type="term" value="C:ribonucleoprotein complex"/>
    <property type="evidence" value="ECO:0007669"/>
    <property type="project" value="UniProtKB-KW"/>
</dbReference>
<dbReference type="KEGG" id="pbf:CFX0092_A0673"/>
<dbReference type="GO" id="GO:0003735">
    <property type="term" value="F:structural constituent of ribosome"/>
    <property type="evidence" value="ECO:0007669"/>
    <property type="project" value="InterPro"/>
</dbReference>
<dbReference type="CDD" id="cd00473">
    <property type="entry name" value="bS6"/>
    <property type="match status" value="1"/>
</dbReference>
<dbReference type="RefSeq" id="WP_157912869.1">
    <property type="nucleotide sequence ID" value="NZ_LN890655.1"/>
</dbReference>
<dbReference type="OrthoDB" id="9812702at2"/>
<reference evidence="9" key="1">
    <citation type="submission" date="2016-01" db="EMBL/GenBank/DDBJ databases">
        <authorList>
            <person name="Mcilroy J.S."/>
            <person name="Karst M S."/>
            <person name="Albertsen M."/>
        </authorList>
    </citation>
    <scope>NUCLEOTIDE SEQUENCE</scope>
    <source>
        <strain evidence="9">Cfx-K</strain>
    </source>
</reference>
<evidence type="ECO:0000256" key="8">
    <source>
        <dbReference type="HAMAP-Rule" id="MF_00360"/>
    </source>
</evidence>
<protein>
    <recommendedName>
        <fullName evidence="7 8">Small ribosomal subunit protein bS6</fullName>
    </recommendedName>
</protein>
<dbReference type="SUPFAM" id="SSF54995">
    <property type="entry name" value="Ribosomal protein S6"/>
    <property type="match status" value="1"/>
</dbReference>
<dbReference type="GO" id="GO:0005737">
    <property type="term" value="C:cytoplasm"/>
    <property type="evidence" value="ECO:0007669"/>
    <property type="project" value="UniProtKB-ARBA"/>
</dbReference>
<keyword evidence="4 8" id="KW-0689">Ribosomal protein</keyword>
<evidence type="ECO:0000256" key="4">
    <source>
        <dbReference type="ARBA" id="ARBA00022980"/>
    </source>
</evidence>
<dbReference type="AlphaFoldDB" id="A0A160SYI9"/>
<keyword evidence="5 8" id="KW-0687">Ribonucleoprotein</keyword>
<comment type="similarity">
    <text evidence="1 8">Belongs to the bacterial ribosomal protein bS6 family.</text>
</comment>
<dbReference type="Pfam" id="PF01250">
    <property type="entry name" value="Ribosomal_S6"/>
    <property type="match status" value="1"/>
</dbReference>
<dbReference type="GO" id="GO:0005840">
    <property type="term" value="C:ribosome"/>
    <property type="evidence" value="ECO:0007669"/>
    <property type="project" value="UniProtKB-KW"/>
</dbReference>
<keyword evidence="3 8" id="KW-0694">RNA-binding</keyword>